<dbReference type="Pfam" id="PF00664">
    <property type="entry name" value="ABC_membrane"/>
    <property type="match status" value="1"/>
</dbReference>
<dbReference type="SUPFAM" id="SSF52540">
    <property type="entry name" value="P-loop containing nucleoside triphosphate hydrolases"/>
    <property type="match status" value="1"/>
</dbReference>
<evidence type="ECO:0000256" key="6">
    <source>
        <dbReference type="ARBA" id="ARBA00022989"/>
    </source>
</evidence>
<gene>
    <name evidence="11" type="primary">cydD</name>
    <name evidence="11" type="ORF">QTH91_16595</name>
</gene>
<sequence length="569" mass="59872">MHDLPAVQRIRELSKRPRPGVALQVVASLLWIAQAAAMALAVQRIADGRGVRDIAWLAVAVLAVGLVRAWCEAEGAHRMFAEARAALGELRAQAAQALASRSPLDRTRAASGQAASLLGEQAELIMPFLLRYQPARWRVMLVPPLILVAVAAHSWVAALVLLLAAPLIPLFMAFVGWRAQAASEAQLLEQGGMNAFLLDRLRGLATLRGLGAVSASALRLRASAQALRQRTMSVLRIAFLSSAVLELFSALGVAMVAVYVGFHLLGQLEFGAWGERLSLGQGLFVLMLAPAFFEPLRELSAAWHDRAAGEAALKAMRPLTVPGLDLPGAMSSGQGTCGEASMCDGPPAVKMRALQLQMGNGPRLHVGADFELDVAPGERIALFGPSGSGKSTLLALLSGQLPLLAGQIEVGGVALREATVQVIRKRIGWMGQRPHVFAGSVQANLSPGDQPPADAVVSHALRFAALDEVAQAHPAAAVGEGGAGLSGGELARLALARLAVRARAADLLLVDEPTAHLDGETAERVRLGLLELAAGRTLIVATHDPLLAARMDRVIHLQPEARELAQACA</sequence>
<dbReference type="InterPro" id="IPR014216">
    <property type="entry name" value="ABC_transptr_CydD"/>
</dbReference>
<keyword evidence="3 8" id="KW-0812">Transmembrane</keyword>
<keyword evidence="6 8" id="KW-1133">Transmembrane helix</keyword>
<evidence type="ECO:0000313" key="12">
    <source>
        <dbReference type="Proteomes" id="UP001174908"/>
    </source>
</evidence>
<comment type="caution">
    <text evidence="11">The sequence shown here is derived from an EMBL/GenBank/DDBJ whole genome shotgun (WGS) entry which is preliminary data.</text>
</comment>
<feature type="transmembrane region" description="Helical" evidence="8">
    <location>
        <begin position="237"/>
        <end position="265"/>
    </location>
</feature>
<reference evidence="11" key="1">
    <citation type="submission" date="2023-06" db="EMBL/GenBank/DDBJ databases">
        <authorList>
            <person name="Jiang Y."/>
            <person name="Liu Q."/>
        </authorList>
    </citation>
    <scope>NUCLEOTIDE SEQUENCE</scope>
    <source>
        <strain evidence="11">CGMCC 1.12089</strain>
    </source>
</reference>
<evidence type="ECO:0000256" key="8">
    <source>
        <dbReference type="SAM" id="Phobius"/>
    </source>
</evidence>
<feature type="transmembrane region" description="Helical" evidence="8">
    <location>
        <begin position="158"/>
        <end position="177"/>
    </location>
</feature>
<dbReference type="Gene3D" id="1.20.1560.10">
    <property type="entry name" value="ABC transporter type 1, transmembrane domain"/>
    <property type="match status" value="1"/>
</dbReference>
<dbReference type="InterPro" id="IPR036640">
    <property type="entry name" value="ABC1_TM_sf"/>
</dbReference>
<dbReference type="Pfam" id="PF00005">
    <property type="entry name" value="ABC_tran"/>
    <property type="match status" value="1"/>
</dbReference>
<feature type="transmembrane region" description="Helical" evidence="8">
    <location>
        <begin position="21"/>
        <end position="42"/>
    </location>
</feature>
<dbReference type="Gene3D" id="3.40.50.300">
    <property type="entry name" value="P-loop containing nucleotide triphosphate hydrolases"/>
    <property type="match status" value="1"/>
</dbReference>
<dbReference type="PANTHER" id="PTHR24221">
    <property type="entry name" value="ATP-BINDING CASSETTE SUB-FAMILY B"/>
    <property type="match status" value="1"/>
</dbReference>
<keyword evidence="7 8" id="KW-0472">Membrane</keyword>
<evidence type="ECO:0000256" key="2">
    <source>
        <dbReference type="ARBA" id="ARBA00022475"/>
    </source>
</evidence>
<evidence type="ECO:0000259" key="10">
    <source>
        <dbReference type="PROSITE" id="PS50929"/>
    </source>
</evidence>
<evidence type="ECO:0000256" key="1">
    <source>
        <dbReference type="ARBA" id="ARBA00004651"/>
    </source>
</evidence>
<dbReference type="InterPro" id="IPR027417">
    <property type="entry name" value="P-loop_NTPase"/>
</dbReference>
<evidence type="ECO:0000256" key="4">
    <source>
        <dbReference type="ARBA" id="ARBA00022741"/>
    </source>
</evidence>
<evidence type="ECO:0000256" key="7">
    <source>
        <dbReference type="ARBA" id="ARBA00023136"/>
    </source>
</evidence>
<organism evidence="11 12">
    <name type="scientific">Variovorax dokdonensis</name>
    <dbReference type="NCBI Taxonomy" id="344883"/>
    <lineage>
        <taxon>Bacteria</taxon>
        <taxon>Pseudomonadati</taxon>
        <taxon>Pseudomonadota</taxon>
        <taxon>Betaproteobacteria</taxon>
        <taxon>Burkholderiales</taxon>
        <taxon>Comamonadaceae</taxon>
        <taxon>Variovorax</taxon>
    </lineage>
</organism>
<dbReference type="SUPFAM" id="SSF90123">
    <property type="entry name" value="ABC transporter transmembrane region"/>
    <property type="match status" value="1"/>
</dbReference>
<dbReference type="PROSITE" id="PS50893">
    <property type="entry name" value="ABC_TRANSPORTER_2"/>
    <property type="match status" value="1"/>
</dbReference>
<dbReference type="NCBIfam" id="TIGR02857">
    <property type="entry name" value="CydD"/>
    <property type="match status" value="1"/>
</dbReference>
<dbReference type="InterPro" id="IPR003593">
    <property type="entry name" value="AAA+_ATPase"/>
</dbReference>
<dbReference type="RefSeq" id="WP_286661199.1">
    <property type="nucleotide sequence ID" value="NZ_JASZYV010000003.1"/>
</dbReference>
<feature type="transmembrane region" description="Helical" evidence="8">
    <location>
        <begin position="54"/>
        <end position="71"/>
    </location>
</feature>
<name>A0ABT7NDS6_9BURK</name>
<keyword evidence="4" id="KW-0547">Nucleotide-binding</keyword>
<dbReference type="Proteomes" id="UP001174908">
    <property type="component" value="Unassembled WGS sequence"/>
</dbReference>
<dbReference type="PROSITE" id="PS50929">
    <property type="entry name" value="ABC_TM1F"/>
    <property type="match status" value="1"/>
</dbReference>
<dbReference type="InterPro" id="IPR039421">
    <property type="entry name" value="Type_1_exporter"/>
</dbReference>
<keyword evidence="5" id="KW-0067">ATP-binding</keyword>
<proteinExistence type="predicted"/>
<keyword evidence="2" id="KW-1003">Cell membrane</keyword>
<evidence type="ECO:0000256" key="3">
    <source>
        <dbReference type="ARBA" id="ARBA00022692"/>
    </source>
</evidence>
<evidence type="ECO:0000259" key="9">
    <source>
        <dbReference type="PROSITE" id="PS50893"/>
    </source>
</evidence>
<dbReference type="PANTHER" id="PTHR24221:SF261">
    <property type="entry name" value="GLUTATHIONE_L-CYSTEINE TRANSPORT SYSTEM ATP-BINDING_PERMEASE PROTEIN CYDD"/>
    <property type="match status" value="1"/>
</dbReference>
<dbReference type="InterPro" id="IPR003439">
    <property type="entry name" value="ABC_transporter-like_ATP-bd"/>
</dbReference>
<protein>
    <submittedName>
        <fullName evidence="11">Thiol reductant ABC exporter subunit CydD</fullName>
    </submittedName>
</protein>
<keyword evidence="12" id="KW-1185">Reference proteome</keyword>
<dbReference type="InterPro" id="IPR011527">
    <property type="entry name" value="ABC1_TM_dom"/>
</dbReference>
<evidence type="ECO:0000256" key="5">
    <source>
        <dbReference type="ARBA" id="ARBA00022840"/>
    </source>
</evidence>
<accession>A0ABT7NDS6</accession>
<dbReference type="SMART" id="SM00382">
    <property type="entry name" value="AAA"/>
    <property type="match status" value="1"/>
</dbReference>
<dbReference type="PROSITE" id="PS00211">
    <property type="entry name" value="ABC_TRANSPORTER_1"/>
    <property type="match status" value="1"/>
</dbReference>
<comment type="subcellular location">
    <subcellularLocation>
        <location evidence="1">Cell membrane</location>
        <topology evidence="1">Multi-pass membrane protein</topology>
    </subcellularLocation>
</comment>
<feature type="domain" description="ABC transporter" evidence="9">
    <location>
        <begin position="351"/>
        <end position="567"/>
    </location>
</feature>
<dbReference type="CDD" id="cd18584">
    <property type="entry name" value="ABC_6TM_AarD_CydD"/>
    <property type="match status" value="1"/>
</dbReference>
<dbReference type="EMBL" id="JASZYV010000003">
    <property type="protein sequence ID" value="MDM0046111.1"/>
    <property type="molecule type" value="Genomic_DNA"/>
</dbReference>
<feature type="domain" description="ABC transmembrane type-1" evidence="10">
    <location>
        <begin position="20"/>
        <end position="308"/>
    </location>
</feature>
<evidence type="ECO:0000313" key="11">
    <source>
        <dbReference type="EMBL" id="MDM0046111.1"/>
    </source>
</evidence>
<dbReference type="InterPro" id="IPR017871">
    <property type="entry name" value="ABC_transporter-like_CS"/>
</dbReference>